<dbReference type="HOGENOM" id="CLU_060275_1_1_2"/>
<reference evidence="2 3" key="1">
    <citation type="submission" date="2014-07" db="EMBL/GenBank/DDBJ databases">
        <title>Methanogenic archaea and the global carbon cycle.</title>
        <authorList>
            <person name="Henriksen J.R."/>
            <person name="Luke J."/>
            <person name="Reinhart S."/>
            <person name="Benedict M.N."/>
            <person name="Youngblut N.D."/>
            <person name="Metcalf M.E."/>
            <person name="Whitaker R.J."/>
            <person name="Metcalf W.W."/>
        </authorList>
    </citation>
    <scope>NUCLEOTIDE SEQUENCE [LARGE SCALE GENOMIC DNA]</scope>
    <source>
        <strain evidence="2 3">HB-1</strain>
    </source>
</reference>
<proteinExistence type="predicted"/>
<dbReference type="PANTHER" id="PTHR43667">
    <property type="entry name" value="CYCLOPROPANE-FATTY-ACYL-PHOSPHOLIPID SYNTHASE"/>
    <property type="match status" value="1"/>
</dbReference>
<evidence type="ECO:0000259" key="1">
    <source>
        <dbReference type="Pfam" id="PF13649"/>
    </source>
</evidence>
<dbReference type="InterPro" id="IPR050723">
    <property type="entry name" value="CFA/CMAS"/>
</dbReference>
<dbReference type="SUPFAM" id="SSF53335">
    <property type="entry name" value="S-adenosyl-L-methionine-dependent methyltransferases"/>
    <property type="match status" value="1"/>
</dbReference>
<name>A0A0E3SDU3_9EURY</name>
<keyword evidence="3" id="KW-1185">Reference proteome</keyword>
<dbReference type="PATRIC" id="fig|1434110.4.peg.1461"/>
<dbReference type="InterPro" id="IPR029063">
    <property type="entry name" value="SAM-dependent_MTases_sf"/>
</dbReference>
<dbReference type="Pfam" id="PF13649">
    <property type="entry name" value="Methyltransf_25"/>
    <property type="match status" value="1"/>
</dbReference>
<dbReference type="PANTHER" id="PTHR43667:SF2">
    <property type="entry name" value="FATTY ACID C-METHYL TRANSFERASE"/>
    <property type="match status" value="1"/>
</dbReference>
<dbReference type="Gene3D" id="3.40.50.150">
    <property type="entry name" value="Vaccinia Virus protein VP39"/>
    <property type="match status" value="1"/>
</dbReference>
<accession>A0A0E3SDU3</accession>
<dbReference type="EMBL" id="CP009516">
    <property type="protein sequence ID" value="AKB77658.1"/>
    <property type="molecule type" value="Genomic_DNA"/>
</dbReference>
<dbReference type="CDD" id="cd02440">
    <property type="entry name" value="AdoMet_MTases"/>
    <property type="match status" value="1"/>
</dbReference>
<sequence>MTVQIDWETAWAAGIEEMNRLSTTGYWNRRAEDYSDMVLASDCNHGRNIFNLFEREGLLQKEWHVLDIASGPGAVTVPFAEKVCRVTAVEPAEKMAAALMSYAQTRRLSNIDIIPQTWQAVDIATYAKNYDLTICCHALWQFPDILPQIRRMEAVSRGYCCLAHGFEASPEGRELTDTLGIDTGSFDQFIAIFNLLNNTGICPNIDVIDYTLTRSVASAVASVENLVWKYRPLDASDSAFIREYVQNRAVEGMYQVNGRMGVLWWKVA</sequence>
<dbReference type="AlphaFoldDB" id="A0A0E3SDU3"/>
<dbReference type="OrthoDB" id="57427at2157"/>
<feature type="domain" description="Methyltransferase" evidence="1">
    <location>
        <begin position="65"/>
        <end position="149"/>
    </location>
</feature>
<keyword evidence="2" id="KW-0489">Methyltransferase</keyword>
<dbReference type="GO" id="GO:0032259">
    <property type="term" value="P:methylation"/>
    <property type="evidence" value="ECO:0007669"/>
    <property type="project" value="UniProtKB-KW"/>
</dbReference>
<evidence type="ECO:0000313" key="2">
    <source>
        <dbReference type="EMBL" id="AKB77658.1"/>
    </source>
</evidence>
<dbReference type="Proteomes" id="UP000033101">
    <property type="component" value="Chromosome"/>
</dbReference>
<dbReference type="GeneID" id="24830344"/>
<organism evidence="2 3">
    <name type="scientific">Methanosarcina horonobensis HB-1 = JCM 15518</name>
    <dbReference type="NCBI Taxonomy" id="1434110"/>
    <lineage>
        <taxon>Archaea</taxon>
        <taxon>Methanobacteriati</taxon>
        <taxon>Methanobacteriota</taxon>
        <taxon>Stenosarchaea group</taxon>
        <taxon>Methanomicrobia</taxon>
        <taxon>Methanosarcinales</taxon>
        <taxon>Methanosarcinaceae</taxon>
        <taxon>Methanosarcina</taxon>
    </lineage>
</organism>
<dbReference type="RefSeq" id="WP_048143239.1">
    <property type="nucleotide sequence ID" value="NZ_CP009516.1"/>
</dbReference>
<dbReference type="GO" id="GO:0008168">
    <property type="term" value="F:methyltransferase activity"/>
    <property type="evidence" value="ECO:0007669"/>
    <property type="project" value="UniProtKB-KW"/>
</dbReference>
<evidence type="ECO:0000313" key="3">
    <source>
        <dbReference type="Proteomes" id="UP000033101"/>
    </source>
</evidence>
<gene>
    <name evidence="2" type="ORF">MSHOH_1175</name>
</gene>
<protein>
    <submittedName>
        <fullName evidence="2">Ribosomal RNA adenine dimethylase</fullName>
    </submittedName>
</protein>
<keyword evidence="2" id="KW-0808">Transferase</keyword>
<dbReference type="STRING" id="1434110.MSHOH_1175"/>
<dbReference type="KEGG" id="mhor:MSHOH_1175"/>
<dbReference type="InterPro" id="IPR041698">
    <property type="entry name" value="Methyltransf_25"/>
</dbReference>